<evidence type="ECO:0000313" key="2">
    <source>
        <dbReference type="Proteomes" id="UP000654075"/>
    </source>
</evidence>
<reference evidence="1" key="1">
    <citation type="submission" date="2021-02" db="EMBL/GenBank/DDBJ databases">
        <authorList>
            <person name="Dougan E. K."/>
            <person name="Rhodes N."/>
            <person name="Thang M."/>
            <person name="Chan C."/>
        </authorList>
    </citation>
    <scope>NUCLEOTIDE SEQUENCE</scope>
</reference>
<evidence type="ECO:0000313" key="1">
    <source>
        <dbReference type="EMBL" id="CAE8633649.1"/>
    </source>
</evidence>
<organism evidence="1 2">
    <name type="scientific">Polarella glacialis</name>
    <name type="common">Dinoflagellate</name>
    <dbReference type="NCBI Taxonomy" id="89957"/>
    <lineage>
        <taxon>Eukaryota</taxon>
        <taxon>Sar</taxon>
        <taxon>Alveolata</taxon>
        <taxon>Dinophyceae</taxon>
        <taxon>Suessiales</taxon>
        <taxon>Suessiaceae</taxon>
        <taxon>Polarella</taxon>
    </lineage>
</organism>
<gene>
    <name evidence="1" type="ORF">PGLA1383_LOCUS49476</name>
</gene>
<keyword evidence="2" id="KW-1185">Reference proteome</keyword>
<name>A0A813H739_POLGL</name>
<sequence length="111" mass="12039">MADVPSKKLRRGTSRLFTGSLRGSFAGEVPRRTGILTTEELLIDACKSVAYLLDSEASESQELEDGSEVGEETRDAAAMKVYPQVSQVRLLLTCAHDFGLFKSCARVIAKG</sequence>
<proteinExistence type="predicted"/>
<feature type="non-terminal residue" evidence="1">
    <location>
        <position position="111"/>
    </location>
</feature>
<dbReference type="Proteomes" id="UP000654075">
    <property type="component" value="Unassembled WGS sequence"/>
</dbReference>
<accession>A0A813H739</accession>
<dbReference type="AlphaFoldDB" id="A0A813H739"/>
<dbReference type="EMBL" id="CAJNNV010030821">
    <property type="protein sequence ID" value="CAE8633649.1"/>
    <property type="molecule type" value="Genomic_DNA"/>
</dbReference>
<comment type="caution">
    <text evidence="1">The sequence shown here is derived from an EMBL/GenBank/DDBJ whole genome shotgun (WGS) entry which is preliminary data.</text>
</comment>
<protein>
    <submittedName>
        <fullName evidence="1">Uncharacterized protein</fullName>
    </submittedName>
</protein>